<dbReference type="CDD" id="cd01948">
    <property type="entry name" value="EAL"/>
    <property type="match status" value="1"/>
</dbReference>
<dbReference type="SMART" id="SM00052">
    <property type="entry name" value="EAL"/>
    <property type="match status" value="1"/>
</dbReference>
<evidence type="ECO:0000259" key="3">
    <source>
        <dbReference type="PROSITE" id="PS50887"/>
    </source>
</evidence>
<dbReference type="Gene3D" id="3.30.450.20">
    <property type="entry name" value="PAS domain"/>
    <property type="match status" value="1"/>
</dbReference>
<dbReference type="EMBL" id="WNKS01000029">
    <property type="protein sequence ID" value="MTV33188.1"/>
    <property type="molecule type" value="Genomic_DNA"/>
</dbReference>
<dbReference type="InterPro" id="IPR001633">
    <property type="entry name" value="EAL_dom"/>
</dbReference>
<dbReference type="GO" id="GO:0071111">
    <property type="term" value="F:cyclic-guanylate-specific phosphodiesterase activity"/>
    <property type="evidence" value="ECO:0007669"/>
    <property type="project" value="InterPro"/>
</dbReference>
<dbReference type="PANTHER" id="PTHR33121">
    <property type="entry name" value="CYCLIC DI-GMP PHOSPHODIESTERASE PDEF"/>
    <property type="match status" value="1"/>
</dbReference>
<dbReference type="PROSITE" id="PS50887">
    <property type="entry name" value="GGDEF"/>
    <property type="match status" value="1"/>
</dbReference>
<evidence type="ECO:0000313" key="5">
    <source>
        <dbReference type="Proteomes" id="UP000439113"/>
    </source>
</evidence>
<dbReference type="Gene3D" id="3.30.70.270">
    <property type="match status" value="1"/>
</dbReference>
<evidence type="ECO:0000256" key="1">
    <source>
        <dbReference type="SAM" id="MobiDB-lite"/>
    </source>
</evidence>
<feature type="compositionally biased region" description="Basic and acidic residues" evidence="1">
    <location>
        <begin position="14"/>
        <end position="24"/>
    </location>
</feature>
<gene>
    <name evidence="4" type="ORF">GJ654_19590</name>
</gene>
<dbReference type="Pfam" id="PF00990">
    <property type="entry name" value="GGDEF"/>
    <property type="match status" value="1"/>
</dbReference>
<accession>A0A6N8DSB5</accession>
<proteinExistence type="predicted"/>
<dbReference type="InterPro" id="IPR000160">
    <property type="entry name" value="GGDEF_dom"/>
</dbReference>
<dbReference type="SUPFAM" id="SSF141868">
    <property type="entry name" value="EAL domain-like"/>
    <property type="match status" value="1"/>
</dbReference>
<name>A0A6N8DSB5_RHOAC</name>
<dbReference type="CDD" id="cd01949">
    <property type="entry name" value="GGDEF"/>
    <property type="match status" value="1"/>
</dbReference>
<dbReference type="SMART" id="SM00267">
    <property type="entry name" value="GGDEF"/>
    <property type="match status" value="1"/>
</dbReference>
<dbReference type="PANTHER" id="PTHR33121:SF79">
    <property type="entry name" value="CYCLIC DI-GMP PHOSPHODIESTERASE PDED-RELATED"/>
    <property type="match status" value="1"/>
</dbReference>
<dbReference type="InterPro" id="IPR035965">
    <property type="entry name" value="PAS-like_dom_sf"/>
</dbReference>
<dbReference type="Gene3D" id="3.20.20.450">
    <property type="entry name" value="EAL domain"/>
    <property type="match status" value="1"/>
</dbReference>
<dbReference type="Pfam" id="PF00563">
    <property type="entry name" value="EAL"/>
    <property type="match status" value="1"/>
</dbReference>
<organism evidence="4 5">
    <name type="scientific">Rhodoblastus acidophilus</name>
    <name type="common">Rhodopseudomonas acidophila</name>
    <dbReference type="NCBI Taxonomy" id="1074"/>
    <lineage>
        <taxon>Bacteria</taxon>
        <taxon>Pseudomonadati</taxon>
        <taxon>Pseudomonadota</taxon>
        <taxon>Alphaproteobacteria</taxon>
        <taxon>Hyphomicrobiales</taxon>
        <taxon>Rhodoblastaceae</taxon>
        <taxon>Rhodoblastus</taxon>
    </lineage>
</organism>
<protein>
    <submittedName>
        <fullName evidence="4">EAL domain-containing protein</fullName>
    </submittedName>
</protein>
<dbReference type="OrthoDB" id="23692at2"/>
<feature type="compositionally biased region" description="Pro residues" evidence="1">
    <location>
        <begin position="43"/>
        <end position="53"/>
    </location>
</feature>
<dbReference type="InterPro" id="IPR050706">
    <property type="entry name" value="Cyclic-di-GMP_PDE-like"/>
</dbReference>
<dbReference type="InterPro" id="IPR029787">
    <property type="entry name" value="Nucleotide_cyclase"/>
</dbReference>
<feature type="region of interest" description="Disordered" evidence="1">
    <location>
        <begin position="1"/>
        <end position="53"/>
    </location>
</feature>
<comment type="caution">
    <text evidence="4">The sequence shown here is derived from an EMBL/GenBank/DDBJ whole genome shotgun (WGS) entry which is preliminary data.</text>
</comment>
<dbReference type="InterPro" id="IPR043128">
    <property type="entry name" value="Rev_trsase/Diguanyl_cyclase"/>
</dbReference>
<dbReference type="InterPro" id="IPR035919">
    <property type="entry name" value="EAL_sf"/>
</dbReference>
<dbReference type="Proteomes" id="UP000439113">
    <property type="component" value="Unassembled WGS sequence"/>
</dbReference>
<sequence length="633" mass="69326">MQLRYLASRAPRKTTAEAEAHIAQEEIGPSVERRLETESSLPSQPPLASPPLPIIAPAPPLAEAFTGQDTALSPIPAEAPDPRRILDSIGEVVYDWDLRSDHISWGPNVAAVLGIANLASISTGRAFAERLSHESESSRYEAIARSSETDCGNGVPFQICYGLVPPETRAATIWIEDTGRWFAGSDGRPTRAHGLVRVITERYRHERQLAFTSRFDTLTGVLNRASLLEQAPLFYAQAAKKKQSFAALLAAIDNVFLLNRTYGYDIADEVIAGVAQRLRINCRERDLVARYAGNKFALVLENCDATELAAAAERLIELIGDTPFETAAGPVPATLRVGAVVAPRNGRAVHLLFQHAEEALDLARQPGGTRLVAYEPSLTQQDLRMKALKVSDEIVAALNDGRIVLAFQPLIDTRTGATAIYEALMRLRRTDGALVSPSSILPTAEKSDLIQRVDHRILELALKKLMEDRNLRLSVNMSGRTVMNAGFVSHLRAKLGPFPELATRLTIEFTETCAIEDVDATVRAVTEIKMFGARVAMDDFGAGHTSFKNLRRFNFDLVKIDGAFVQNLARSADDRFFVKTLVDLARHVGLPVVAEWVEDAETAKILTDWGVEYLQGDFFAPATVPEVTTAAQA</sequence>
<dbReference type="SUPFAM" id="SSF55785">
    <property type="entry name" value="PYP-like sensor domain (PAS domain)"/>
    <property type="match status" value="1"/>
</dbReference>
<reference evidence="4 5" key="1">
    <citation type="submission" date="2019-11" db="EMBL/GenBank/DDBJ databases">
        <title>Whole-genome sequence of a Rhodoblastus acidophilus DSM 142.</title>
        <authorList>
            <person name="Kyndt J.A."/>
            <person name="Meyer T.E."/>
        </authorList>
    </citation>
    <scope>NUCLEOTIDE SEQUENCE [LARGE SCALE GENOMIC DNA]</scope>
    <source>
        <strain evidence="4 5">DSM 142</strain>
    </source>
</reference>
<feature type="domain" description="EAL" evidence="2">
    <location>
        <begin position="387"/>
        <end position="633"/>
    </location>
</feature>
<dbReference type="RefSeq" id="WP_155447868.1">
    <property type="nucleotide sequence ID" value="NZ_JAOQNR010000026.1"/>
</dbReference>
<feature type="domain" description="GGDEF" evidence="3">
    <location>
        <begin position="243"/>
        <end position="376"/>
    </location>
</feature>
<dbReference type="PROSITE" id="PS50883">
    <property type="entry name" value="EAL"/>
    <property type="match status" value="1"/>
</dbReference>
<dbReference type="NCBIfam" id="TIGR00254">
    <property type="entry name" value="GGDEF"/>
    <property type="match status" value="1"/>
</dbReference>
<dbReference type="SUPFAM" id="SSF55073">
    <property type="entry name" value="Nucleotide cyclase"/>
    <property type="match status" value="1"/>
</dbReference>
<evidence type="ECO:0000313" key="4">
    <source>
        <dbReference type="EMBL" id="MTV33188.1"/>
    </source>
</evidence>
<evidence type="ECO:0000259" key="2">
    <source>
        <dbReference type="PROSITE" id="PS50883"/>
    </source>
</evidence>
<dbReference type="AlphaFoldDB" id="A0A6N8DSB5"/>